<name>A0AC35G0I7_9BILA</name>
<protein>
    <submittedName>
        <fullName evidence="2">Nucleotide-diphospho-sugar transferase domain-containing protein</fullName>
    </submittedName>
</protein>
<dbReference type="WBParaSite" id="PS1159_v2.g22731.t2">
    <property type="protein sequence ID" value="PS1159_v2.g22731.t2"/>
    <property type="gene ID" value="PS1159_v2.g22731"/>
</dbReference>
<accession>A0AC35G0I7</accession>
<organism evidence="1 2">
    <name type="scientific">Panagrolaimus sp. PS1159</name>
    <dbReference type="NCBI Taxonomy" id="55785"/>
    <lineage>
        <taxon>Eukaryota</taxon>
        <taxon>Metazoa</taxon>
        <taxon>Ecdysozoa</taxon>
        <taxon>Nematoda</taxon>
        <taxon>Chromadorea</taxon>
        <taxon>Rhabditida</taxon>
        <taxon>Tylenchina</taxon>
        <taxon>Panagrolaimomorpha</taxon>
        <taxon>Panagrolaimoidea</taxon>
        <taxon>Panagrolaimidae</taxon>
        <taxon>Panagrolaimus</taxon>
    </lineage>
</organism>
<evidence type="ECO:0000313" key="2">
    <source>
        <dbReference type="WBParaSite" id="PS1159_v2.g22731.t2"/>
    </source>
</evidence>
<proteinExistence type="predicted"/>
<evidence type="ECO:0000313" key="1">
    <source>
        <dbReference type="Proteomes" id="UP000887580"/>
    </source>
</evidence>
<sequence length="216" mass="25693">MAHLLKLLLGLNIGVLVVIDQLQSLKNYDLAQDTVTCYCRKFKYKLIRIAMDRNPELRKKCPQKDFMFQRHCVTINVLRDNPELEYILFLDADMGIINPNHLIEEYINPKFDILFYERIFNFEVMAGSYIVKNTPYSITFLKDWIEYENKLPDSFHGTDNAAIHVCFFDDWIEYENKLPESFHGTDNAAIHQILVDWYNPNDKRDLKCRLIWEESK</sequence>
<reference evidence="2" key="1">
    <citation type="submission" date="2022-11" db="UniProtKB">
        <authorList>
            <consortium name="WormBaseParasite"/>
        </authorList>
    </citation>
    <scope>IDENTIFICATION</scope>
</reference>
<dbReference type="Proteomes" id="UP000887580">
    <property type="component" value="Unplaced"/>
</dbReference>